<name>A0A6J4K617_9BACT</name>
<sequence>MLHDADLAEAILDRLLERGTHYVLRGRSYRTRNHREELTPDDISDAA</sequence>
<dbReference type="GO" id="GO:0005524">
    <property type="term" value="F:ATP binding"/>
    <property type="evidence" value="ECO:0007669"/>
    <property type="project" value="InterPro"/>
</dbReference>
<reference evidence="1" key="1">
    <citation type="submission" date="2020-02" db="EMBL/GenBank/DDBJ databases">
        <authorList>
            <person name="Meier V. D."/>
        </authorList>
    </citation>
    <scope>NUCLEOTIDE SEQUENCE</scope>
    <source>
        <strain evidence="1">AVDCRST_MAG68</strain>
    </source>
</reference>
<gene>
    <name evidence="1" type="ORF">AVDCRST_MAG68-64</name>
</gene>
<evidence type="ECO:0008006" key="2">
    <source>
        <dbReference type="Google" id="ProtNLM"/>
    </source>
</evidence>
<protein>
    <recommendedName>
        <fullName evidence="2">Mobile element protein</fullName>
    </recommendedName>
</protein>
<organism evidence="1">
    <name type="scientific">uncultured Gemmatimonadota bacterium</name>
    <dbReference type="NCBI Taxonomy" id="203437"/>
    <lineage>
        <taxon>Bacteria</taxon>
        <taxon>Pseudomonadati</taxon>
        <taxon>Gemmatimonadota</taxon>
        <taxon>environmental samples</taxon>
    </lineage>
</organism>
<evidence type="ECO:0000313" key="1">
    <source>
        <dbReference type="EMBL" id="CAA9296964.1"/>
    </source>
</evidence>
<dbReference type="AlphaFoldDB" id="A0A6J4K617"/>
<dbReference type="EMBL" id="CADCTW010000007">
    <property type="protein sequence ID" value="CAA9296964.1"/>
    <property type="molecule type" value="Genomic_DNA"/>
</dbReference>
<accession>A0A6J4K617</accession>
<proteinExistence type="predicted"/>